<dbReference type="GO" id="GO:0016846">
    <property type="term" value="F:carbon-sulfur lyase activity"/>
    <property type="evidence" value="ECO:0007669"/>
    <property type="project" value="InterPro"/>
</dbReference>
<protein>
    <recommendedName>
        <fullName evidence="5">CENP-V/GFA domain-containing protein</fullName>
    </recommendedName>
</protein>
<dbReference type="Proteomes" id="UP000249393">
    <property type="component" value="Unassembled WGS sequence"/>
</dbReference>
<dbReference type="SUPFAM" id="SSF51316">
    <property type="entry name" value="Mss4-like"/>
    <property type="match status" value="1"/>
</dbReference>
<evidence type="ECO:0000313" key="6">
    <source>
        <dbReference type="EMBL" id="PZR35970.1"/>
    </source>
</evidence>
<evidence type="ECO:0000256" key="4">
    <source>
        <dbReference type="ARBA" id="ARBA00023239"/>
    </source>
</evidence>
<dbReference type="PANTHER" id="PTHR33337:SF40">
    <property type="entry name" value="CENP-V_GFA DOMAIN-CONTAINING PROTEIN-RELATED"/>
    <property type="match status" value="1"/>
</dbReference>
<dbReference type="Gene3D" id="3.90.1590.10">
    <property type="entry name" value="glutathione-dependent formaldehyde- activating enzyme (gfa)"/>
    <property type="match status" value="1"/>
</dbReference>
<name>A0A2W5V871_9CAUL</name>
<comment type="similarity">
    <text evidence="1">Belongs to the Gfa family.</text>
</comment>
<proteinExistence type="inferred from homology"/>
<keyword evidence="2" id="KW-0479">Metal-binding</keyword>
<dbReference type="PROSITE" id="PS51257">
    <property type="entry name" value="PROKAR_LIPOPROTEIN"/>
    <property type="match status" value="1"/>
</dbReference>
<dbReference type="PROSITE" id="PS51891">
    <property type="entry name" value="CENP_V_GFA"/>
    <property type="match status" value="1"/>
</dbReference>
<dbReference type="GO" id="GO:0046872">
    <property type="term" value="F:metal ion binding"/>
    <property type="evidence" value="ECO:0007669"/>
    <property type="project" value="UniProtKB-KW"/>
</dbReference>
<evidence type="ECO:0000259" key="5">
    <source>
        <dbReference type="PROSITE" id="PS51891"/>
    </source>
</evidence>
<dbReference type="PANTHER" id="PTHR33337">
    <property type="entry name" value="GFA DOMAIN-CONTAINING PROTEIN"/>
    <property type="match status" value="1"/>
</dbReference>
<comment type="caution">
    <text evidence="6">The sequence shown here is derived from an EMBL/GenBank/DDBJ whole genome shotgun (WGS) entry which is preliminary data.</text>
</comment>
<dbReference type="EMBL" id="QFQZ01000010">
    <property type="protein sequence ID" value="PZR35970.1"/>
    <property type="molecule type" value="Genomic_DNA"/>
</dbReference>
<keyword evidence="4" id="KW-0456">Lyase</keyword>
<dbReference type="InterPro" id="IPR006913">
    <property type="entry name" value="CENP-V/GFA"/>
</dbReference>
<dbReference type="Pfam" id="PF04828">
    <property type="entry name" value="GFA"/>
    <property type="match status" value="1"/>
</dbReference>
<reference evidence="6 7" key="1">
    <citation type="submission" date="2017-08" db="EMBL/GenBank/DDBJ databases">
        <title>Infants hospitalized years apart are colonized by the same room-sourced microbial strains.</title>
        <authorList>
            <person name="Brooks B."/>
            <person name="Olm M.R."/>
            <person name="Firek B.A."/>
            <person name="Baker R."/>
            <person name="Thomas B.C."/>
            <person name="Morowitz M.J."/>
            <person name="Banfield J.F."/>
        </authorList>
    </citation>
    <scope>NUCLEOTIDE SEQUENCE [LARGE SCALE GENOMIC DNA]</scope>
    <source>
        <strain evidence="6">S2_003_000_R2_4</strain>
    </source>
</reference>
<organism evidence="6 7">
    <name type="scientific">Caulobacter segnis</name>
    <dbReference type="NCBI Taxonomy" id="88688"/>
    <lineage>
        <taxon>Bacteria</taxon>
        <taxon>Pseudomonadati</taxon>
        <taxon>Pseudomonadota</taxon>
        <taxon>Alphaproteobacteria</taxon>
        <taxon>Caulobacterales</taxon>
        <taxon>Caulobacteraceae</taxon>
        <taxon>Caulobacter</taxon>
    </lineage>
</organism>
<sequence>MRSGTACRFRRWTSAWPISTSSCATSFANARPSGASRTRKLVARQPMRPIFRPGRDAMILRTGGCRCGEIRYALSAEPMFHIACHCRDCQYVAGGSPNLTMVFPADTLTVTQGQPRVFKAREASGGSYFCGTCGVHVFSRPDKNRSLVAVKVGGLDNASDFKVQADMWMASAPPWHRPHDGAMQFDQNPPG</sequence>
<evidence type="ECO:0000256" key="1">
    <source>
        <dbReference type="ARBA" id="ARBA00005495"/>
    </source>
</evidence>
<gene>
    <name evidence="6" type="ORF">DI526_05110</name>
</gene>
<evidence type="ECO:0000256" key="2">
    <source>
        <dbReference type="ARBA" id="ARBA00022723"/>
    </source>
</evidence>
<accession>A0A2W5V871</accession>
<evidence type="ECO:0000313" key="7">
    <source>
        <dbReference type="Proteomes" id="UP000249393"/>
    </source>
</evidence>
<feature type="domain" description="CENP-V/GFA" evidence="5">
    <location>
        <begin position="61"/>
        <end position="176"/>
    </location>
</feature>
<dbReference type="AlphaFoldDB" id="A0A2W5V871"/>
<evidence type="ECO:0000256" key="3">
    <source>
        <dbReference type="ARBA" id="ARBA00022833"/>
    </source>
</evidence>
<dbReference type="InterPro" id="IPR011057">
    <property type="entry name" value="Mss4-like_sf"/>
</dbReference>
<keyword evidence="3" id="KW-0862">Zinc</keyword>